<gene>
    <name evidence="1" type="ORF">SAMN05660866_00123</name>
</gene>
<accession>A0A1T4ZQK0</accession>
<dbReference type="Proteomes" id="UP000190339">
    <property type="component" value="Unassembled WGS sequence"/>
</dbReference>
<name>A0A1T4ZQK0_9FLAO</name>
<evidence type="ECO:0000313" key="2">
    <source>
        <dbReference type="Proteomes" id="UP000190339"/>
    </source>
</evidence>
<organism evidence="1 2">
    <name type="scientific">Maribacter arcticus</name>
    <dbReference type="NCBI Taxonomy" id="561365"/>
    <lineage>
        <taxon>Bacteria</taxon>
        <taxon>Pseudomonadati</taxon>
        <taxon>Bacteroidota</taxon>
        <taxon>Flavobacteriia</taxon>
        <taxon>Flavobacteriales</taxon>
        <taxon>Flavobacteriaceae</taxon>
        <taxon>Maribacter</taxon>
    </lineage>
</organism>
<reference evidence="2" key="1">
    <citation type="submission" date="2017-02" db="EMBL/GenBank/DDBJ databases">
        <authorList>
            <person name="Varghese N."/>
            <person name="Submissions S."/>
        </authorList>
    </citation>
    <scope>NUCLEOTIDE SEQUENCE [LARGE SCALE GENOMIC DNA]</scope>
    <source>
        <strain evidence="2">DSM 23546</strain>
    </source>
</reference>
<dbReference type="EMBL" id="FUYL01000001">
    <property type="protein sequence ID" value="SKB24970.1"/>
    <property type="molecule type" value="Genomic_DNA"/>
</dbReference>
<protein>
    <submittedName>
        <fullName evidence="1">Uncharacterized protein</fullName>
    </submittedName>
</protein>
<evidence type="ECO:0000313" key="1">
    <source>
        <dbReference type="EMBL" id="SKB24970.1"/>
    </source>
</evidence>
<proteinExistence type="predicted"/>
<keyword evidence="2" id="KW-1185">Reference proteome</keyword>
<dbReference type="AlphaFoldDB" id="A0A1T4ZQK0"/>
<sequence>MLCLNVFLNLIQRRGAPSSNLFGVKDFTTFCSDSFLIYTSAIKYY</sequence>